<name>A0A840CCN5_9HYPH</name>
<dbReference type="NCBIfam" id="TIGR01849">
    <property type="entry name" value="PHB_depoly_PhaZ"/>
    <property type="match status" value="1"/>
</dbReference>
<organism evidence="2 3">
    <name type="scientific">Chelatococcus caeni</name>
    <dbReference type="NCBI Taxonomy" id="1348468"/>
    <lineage>
        <taxon>Bacteria</taxon>
        <taxon>Pseudomonadati</taxon>
        <taxon>Pseudomonadota</taxon>
        <taxon>Alphaproteobacteria</taxon>
        <taxon>Hyphomicrobiales</taxon>
        <taxon>Chelatococcaceae</taxon>
        <taxon>Chelatococcus</taxon>
    </lineage>
</organism>
<dbReference type="EMBL" id="JACIEN010000011">
    <property type="protein sequence ID" value="MBB4020007.1"/>
    <property type="molecule type" value="Genomic_DNA"/>
</dbReference>
<feature type="domain" description="PHB de-polymerase C-terminal" evidence="1">
    <location>
        <begin position="135"/>
        <end position="334"/>
    </location>
</feature>
<dbReference type="Gene3D" id="3.40.50.1820">
    <property type="entry name" value="alpha/beta hydrolase"/>
    <property type="match status" value="1"/>
</dbReference>
<dbReference type="InterPro" id="IPR029058">
    <property type="entry name" value="AB_hydrolase_fold"/>
</dbReference>
<dbReference type="Pfam" id="PF06850">
    <property type="entry name" value="PHB_depo_C"/>
    <property type="match status" value="1"/>
</dbReference>
<dbReference type="InterPro" id="IPR010915">
    <property type="entry name" value="PHB_depoly_PhaZ"/>
</dbReference>
<sequence>MVIDGKPVSIREQGVIEKPFGRLLHFEADLTGRRPPILVVAPLSGMRAEILYDMILGMLPRHDVYCLAWKDAADVSARDGPFGLEDNITYVVEMIRYLGGATHVIGLCQSALPALAAAAILAEDPVRPATLTLLGGKLDTRISPTRIDLLTRGLPLAWFKNYVIATVPASRRGHGRRVYTGSTELMMLSTYLFRHCASGGELLAKFLHDDGSDALGHPFFRLFFSIDDVPAEFFLDTVARVFHQAALAEGRLAWRGTKIAPERITKTALLTIEGGMDDISGPGQTQIAHDLCAGIPSERRGHLLCTHAGHVGLFFGCRWRKEVLPHISRFIRENGN</sequence>
<dbReference type="AlphaFoldDB" id="A0A840CCN5"/>
<comment type="caution">
    <text evidence="2">The sequence shown here is derived from an EMBL/GenBank/DDBJ whole genome shotgun (WGS) entry which is preliminary data.</text>
</comment>
<dbReference type="EC" id="3.1.1.75" evidence="2"/>
<evidence type="ECO:0000259" key="1">
    <source>
        <dbReference type="Pfam" id="PF06850"/>
    </source>
</evidence>
<dbReference type="PIRSF" id="PIRSF020818">
    <property type="entry name" value="PHB_depoly_PhaZ"/>
    <property type="match status" value="1"/>
</dbReference>
<gene>
    <name evidence="2" type="ORF">GGR16_005069</name>
</gene>
<proteinExistence type="predicted"/>
<evidence type="ECO:0000313" key="3">
    <source>
        <dbReference type="Proteomes" id="UP000577362"/>
    </source>
</evidence>
<accession>A0A840CCN5</accession>
<reference evidence="2 3" key="1">
    <citation type="submission" date="2020-08" db="EMBL/GenBank/DDBJ databases">
        <title>Genomic Encyclopedia of Type Strains, Phase IV (KMG-IV): sequencing the most valuable type-strain genomes for metagenomic binning, comparative biology and taxonomic classification.</title>
        <authorList>
            <person name="Goeker M."/>
        </authorList>
    </citation>
    <scope>NUCLEOTIDE SEQUENCE [LARGE SCALE GENOMIC DNA]</scope>
    <source>
        <strain evidence="2 3">DSM 103737</strain>
    </source>
</reference>
<dbReference type="PANTHER" id="PTHR36837:SF4">
    <property type="entry name" value="BLR0908 PROTEIN"/>
    <property type="match status" value="1"/>
</dbReference>
<dbReference type="InterPro" id="IPR051321">
    <property type="entry name" value="PHA/PHB_synthase"/>
</dbReference>
<dbReference type="GO" id="GO:0050526">
    <property type="term" value="F:poly(3-hydroxybutyrate) depolymerase activity"/>
    <property type="evidence" value="ECO:0007669"/>
    <property type="project" value="UniProtKB-EC"/>
</dbReference>
<evidence type="ECO:0000313" key="2">
    <source>
        <dbReference type="EMBL" id="MBB4020007.1"/>
    </source>
</evidence>
<dbReference type="Proteomes" id="UP000577362">
    <property type="component" value="Unassembled WGS sequence"/>
</dbReference>
<keyword evidence="3" id="KW-1185">Reference proteome</keyword>
<dbReference type="SUPFAM" id="SSF53474">
    <property type="entry name" value="alpha/beta-Hydrolases"/>
    <property type="match status" value="1"/>
</dbReference>
<keyword evidence="2" id="KW-0378">Hydrolase</keyword>
<protein>
    <submittedName>
        <fullName evidence="2">Poly(3-hydroxybutyrate) depolymerase</fullName>
        <ecNumber evidence="2">3.1.1.75</ecNumber>
    </submittedName>
</protein>
<dbReference type="InterPro" id="IPR009656">
    <property type="entry name" value="PHB_depo_C"/>
</dbReference>
<dbReference type="PANTHER" id="PTHR36837">
    <property type="entry name" value="POLY(3-HYDROXYALKANOATE) POLYMERASE SUBUNIT PHAC"/>
    <property type="match status" value="1"/>
</dbReference>